<feature type="transmembrane region" description="Helical" evidence="3">
    <location>
        <begin position="353"/>
        <end position="371"/>
    </location>
</feature>
<feature type="compositionally biased region" description="Polar residues" evidence="2">
    <location>
        <begin position="45"/>
        <end position="54"/>
    </location>
</feature>
<evidence type="ECO:0000313" key="5">
    <source>
        <dbReference type="Proteomes" id="UP000469559"/>
    </source>
</evidence>
<gene>
    <name evidence="4" type="primary">acrB</name>
    <name evidence="4" type="ORF">LARI1_G005560</name>
</gene>
<evidence type="ECO:0000256" key="2">
    <source>
        <dbReference type="SAM" id="MobiDB-lite"/>
    </source>
</evidence>
<feature type="coiled-coil region" evidence="1">
    <location>
        <begin position="740"/>
        <end position="781"/>
    </location>
</feature>
<name>A0A8T9BIS2_9HELO</name>
<feature type="compositionally biased region" description="Low complexity" evidence="2">
    <location>
        <begin position="128"/>
        <end position="143"/>
    </location>
</feature>
<dbReference type="EMBL" id="QGMF01000184">
    <property type="protein sequence ID" value="TVY18279.1"/>
    <property type="molecule type" value="Genomic_DNA"/>
</dbReference>
<keyword evidence="3" id="KW-1133">Transmembrane helix</keyword>
<feature type="region of interest" description="Disordered" evidence="2">
    <location>
        <begin position="33"/>
        <end position="154"/>
    </location>
</feature>
<feature type="transmembrane region" description="Helical" evidence="3">
    <location>
        <begin position="192"/>
        <end position="219"/>
    </location>
</feature>
<dbReference type="Proteomes" id="UP000469559">
    <property type="component" value="Unassembled WGS sequence"/>
</dbReference>
<evidence type="ECO:0000256" key="3">
    <source>
        <dbReference type="SAM" id="Phobius"/>
    </source>
</evidence>
<dbReference type="AlphaFoldDB" id="A0A8T9BIS2"/>
<feature type="compositionally biased region" description="Basic and acidic residues" evidence="2">
    <location>
        <begin position="116"/>
        <end position="127"/>
    </location>
</feature>
<organism evidence="4 5">
    <name type="scientific">Lachnellula arida</name>
    <dbReference type="NCBI Taxonomy" id="1316785"/>
    <lineage>
        <taxon>Eukaryota</taxon>
        <taxon>Fungi</taxon>
        <taxon>Dikarya</taxon>
        <taxon>Ascomycota</taxon>
        <taxon>Pezizomycotina</taxon>
        <taxon>Leotiomycetes</taxon>
        <taxon>Helotiales</taxon>
        <taxon>Lachnaceae</taxon>
        <taxon>Lachnellula</taxon>
    </lineage>
</organism>
<sequence>MALDCVRTTRLGRTARLPTSSLYADSEVALGQQNFRRMPRGQPATKRQQGAANQRDTRHENGLVGPGKRVQRQKSNGHLNGYAKQQENGHPSTPPLPATPPHTNGHARQSNPLDSAADHKVPTDALRRGSLSGYSESSSSEYSHNMSTLSVSQENHRRIDVNAAKNPAVHRDSGPLSYALTVLRSCPLYDTIAILIVLLQLPPTFLSLVHLLFATLTFVPPSASTTSGLSFVDIFEGTLGTPSMATIMVVDLFVLLIWLFLWGSLQDIALDLAQTVIALTLGGGTSGKETGLNNVLVCFGIVGVSHLARSGNIKQSGIRALLSSSGGIMGSPDPDDPLERAAQTRNKKGAHGWIRSILAIHILAQGLVRYVRDWYVRREKQVNSVSIGDPEAGKALADANDSSTPNTQTPDTDSSTSLPVSNTLINSKKKRKQSAQVRIRQPLWAALASTKIVMVKEYETSHTAAESAGTNATDINNLGNAPFNTEADRIWITYVGSDEVSFSTSYFPTHTPLENCEEKKLDASGVDKSKPFFVRVNQTVWHLTRIRITSDPDEPEGQGTRWNGEISGLAAASSYECDFVSTDNGAVIFSTSIRTLQVPTADTAGLSPNPQVSSRPGSPITTLKISIASSEIKLAEERNRQKRERKDQRTKLSSVRKELDRLLANLATGGGNDDRLKQKIQQSNLHMKQAEDALISLEEEIQSLETIPTDDTAQYTSAKSAFQSQREAHKKYRADIQEAKQCADRDVLALKNELSSIQQKRERYQSRITKLNAEHDRILEANAKGLDEVQRKDKARSDNDTNRSNMEMMLMERLTELERQLTIVTDALHGLVMGIEILTQNEMYASASPDASVHNLNAAASPFTADPNAILENTPFGWNAAGPSHSGDYAAGAFGKSTAPAQGIRTRGRSSSMLSNVSGFTQSSGEGAAPGPSFAPPQQMGTANWGDDNEKGSFGSGSGSRSGSGSGSAGDPKSPIGNGKAALARW</sequence>
<keyword evidence="1" id="KW-0175">Coiled coil</keyword>
<evidence type="ECO:0000256" key="1">
    <source>
        <dbReference type="SAM" id="Coils"/>
    </source>
</evidence>
<feature type="compositionally biased region" description="Polar residues" evidence="2">
    <location>
        <begin position="909"/>
        <end position="925"/>
    </location>
</feature>
<dbReference type="OrthoDB" id="4158994at2759"/>
<feature type="region of interest" description="Disordered" evidence="2">
    <location>
        <begin position="900"/>
        <end position="986"/>
    </location>
</feature>
<proteinExistence type="predicted"/>
<feature type="compositionally biased region" description="Gly residues" evidence="2">
    <location>
        <begin position="954"/>
        <end position="968"/>
    </location>
</feature>
<feature type="region of interest" description="Disordered" evidence="2">
    <location>
        <begin position="387"/>
        <end position="433"/>
    </location>
</feature>
<feature type="transmembrane region" description="Helical" evidence="3">
    <location>
        <begin position="239"/>
        <end position="261"/>
    </location>
</feature>
<comment type="caution">
    <text evidence="4">The sequence shown here is derived from an EMBL/GenBank/DDBJ whole genome shotgun (WGS) entry which is preliminary data.</text>
</comment>
<keyword evidence="3" id="KW-0812">Transmembrane</keyword>
<feature type="compositionally biased region" description="Polar residues" evidence="2">
    <location>
        <begin position="144"/>
        <end position="153"/>
    </location>
</feature>
<feature type="coiled-coil region" evidence="1">
    <location>
        <begin position="625"/>
        <end position="707"/>
    </location>
</feature>
<keyword evidence="3" id="KW-0472">Membrane</keyword>
<feature type="compositionally biased region" description="Polar residues" evidence="2">
    <location>
        <begin position="73"/>
        <end position="90"/>
    </location>
</feature>
<evidence type="ECO:0000313" key="4">
    <source>
        <dbReference type="EMBL" id="TVY18279.1"/>
    </source>
</evidence>
<accession>A0A8T9BIS2</accession>
<protein>
    <submittedName>
        <fullName evidence="4">Putative ubiquitination network signaling protein acrB</fullName>
    </submittedName>
</protein>
<reference evidence="4 5" key="1">
    <citation type="submission" date="2018-05" db="EMBL/GenBank/DDBJ databases">
        <title>Whole genome sequencing for identification of molecular markers to develop diagnostic detection tools for the regulated plant pathogen Lachnellula willkommii.</title>
        <authorList>
            <person name="Giroux E."/>
            <person name="Bilodeau G."/>
        </authorList>
    </citation>
    <scope>NUCLEOTIDE SEQUENCE [LARGE SCALE GENOMIC DNA]</scope>
    <source>
        <strain evidence="4 5">CBS 203.66</strain>
    </source>
</reference>
<keyword evidence="5" id="KW-1185">Reference proteome</keyword>
<feature type="compositionally biased region" description="Polar residues" evidence="2">
    <location>
        <begin position="400"/>
        <end position="426"/>
    </location>
</feature>